<protein>
    <submittedName>
        <fullName evidence="2">Haloalkane dehalogenase</fullName>
    </submittedName>
</protein>
<dbReference type="InterPro" id="IPR000639">
    <property type="entry name" value="Epox_hydrolase-like"/>
</dbReference>
<feature type="domain" description="AB hydrolase-1" evidence="1">
    <location>
        <begin position="25"/>
        <end position="264"/>
    </location>
</feature>
<dbReference type="Gene3D" id="3.40.50.1820">
    <property type="entry name" value="alpha/beta hydrolase"/>
    <property type="match status" value="1"/>
</dbReference>
<dbReference type="Proteomes" id="UP001064106">
    <property type="component" value="Unassembled WGS sequence"/>
</dbReference>
<evidence type="ECO:0000259" key="1">
    <source>
        <dbReference type="Pfam" id="PF00561"/>
    </source>
</evidence>
<dbReference type="PANTHER" id="PTHR43798">
    <property type="entry name" value="MONOACYLGLYCEROL LIPASE"/>
    <property type="match status" value="1"/>
</dbReference>
<dbReference type="RefSeq" id="WP_262460705.1">
    <property type="nucleotide sequence ID" value="NZ_ARXS01000013.1"/>
</dbReference>
<gene>
    <name evidence="2" type="ORF">MA04_02416</name>
</gene>
<comment type="caution">
    <text evidence="2">The sequence shown here is derived from an EMBL/GenBank/DDBJ whole genome shotgun (WGS) entry which is preliminary data.</text>
</comment>
<proteinExistence type="predicted"/>
<evidence type="ECO:0000313" key="3">
    <source>
        <dbReference type="Proteomes" id="UP001064106"/>
    </source>
</evidence>
<evidence type="ECO:0000313" key="2">
    <source>
        <dbReference type="EMBL" id="MCU5783116.1"/>
    </source>
</evidence>
<dbReference type="SUPFAM" id="SSF53474">
    <property type="entry name" value="alpha/beta-Hydrolases"/>
    <property type="match status" value="1"/>
</dbReference>
<accession>A0ABT2R015</accession>
<keyword evidence="3" id="KW-1185">Reference proteome</keyword>
<name>A0ABT2R015_9GAMM</name>
<dbReference type="Pfam" id="PF00561">
    <property type="entry name" value="Abhydrolase_1"/>
    <property type="match status" value="1"/>
</dbReference>
<dbReference type="PRINTS" id="PR00111">
    <property type="entry name" value="ABHYDROLASE"/>
</dbReference>
<sequence>MAVQQHFITVGGLRLHYLERGQGEPLLLLHGYPQNHRCWRHQIEALARRHRVVAPDWFGWGQSERSSNHQADYYTEVERLRQLTQTLGLDHFNLAGHDYGGFLALGFAQRYPRNLKRLAIINSRAHRSFTPAFYRLTAFQCYCARRALLALLFTYGPLYHLHRRTLRNYVPGCFNEAELEDYIGWLRHRSGRRWWTSFFRHYEVAPRRELEEGLANLRLPTAVIWGDADRFCDTTIARDLAARIPNAELTILPGVGHFAVEEAPDAVLRALEQWLARPKTGQPYHDI</sequence>
<dbReference type="InterPro" id="IPR050266">
    <property type="entry name" value="AB_hydrolase_sf"/>
</dbReference>
<organism evidence="2 3">
    <name type="scientific">Alloalcanivorax balearicus MACL04</name>
    <dbReference type="NCBI Taxonomy" id="1177182"/>
    <lineage>
        <taxon>Bacteria</taxon>
        <taxon>Pseudomonadati</taxon>
        <taxon>Pseudomonadota</taxon>
        <taxon>Gammaproteobacteria</taxon>
        <taxon>Oceanospirillales</taxon>
        <taxon>Alcanivoracaceae</taxon>
        <taxon>Alloalcanivorax</taxon>
    </lineage>
</organism>
<dbReference type="PANTHER" id="PTHR43798:SF33">
    <property type="entry name" value="HYDROLASE, PUTATIVE (AFU_ORTHOLOGUE AFUA_2G14860)-RELATED"/>
    <property type="match status" value="1"/>
</dbReference>
<dbReference type="InterPro" id="IPR029058">
    <property type="entry name" value="AB_hydrolase_fold"/>
</dbReference>
<dbReference type="PRINTS" id="PR00412">
    <property type="entry name" value="EPOXHYDRLASE"/>
</dbReference>
<reference evidence="2" key="1">
    <citation type="submission" date="2012-09" db="EMBL/GenBank/DDBJ databases">
        <title>Genome Sequence of alkane-degrading Bacterium Alcanivorax balearicus MACL04.</title>
        <authorList>
            <person name="Lai Q."/>
            <person name="Shao Z."/>
        </authorList>
    </citation>
    <scope>NUCLEOTIDE SEQUENCE</scope>
    <source>
        <strain evidence="2">MACL04</strain>
    </source>
</reference>
<dbReference type="InterPro" id="IPR000073">
    <property type="entry name" value="AB_hydrolase_1"/>
</dbReference>
<dbReference type="EMBL" id="ARXS01000013">
    <property type="protein sequence ID" value="MCU5783116.1"/>
    <property type="molecule type" value="Genomic_DNA"/>
</dbReference>